<accession>A0A9Q4EN09</accession>
<dbReference type="Proteomes" id="UP001073053">
    <property type="component" value="Unassembled WGS sequence"/>
</dbReference>
<reference evidence="3" key="1">
    <citation type="submission" date="2022-02" db="EMBL/GenBank/DDBJ databases">
        <title>Crop Bioprotection Bacillus Genome Sequencing.</title>
        <authorList>
            <person name="Dunlap C."/>
        </authorList>
    </citation>
    <scope>NUCLEOTIDE SEQUENCE</scope>
    <source>
        <strain evidence="3">EC49O2N-C10</strain>
    </source>
</reference>
<dbReference type="Pfam" id="PF11085">
    <property type="entry name" value="YqhR"/>
    <property type="match status" value="1"/>
</dbReference>
<name>A0A9Q4EN09_9BACI</name>
<dbReference type="AlphaFoldDB" id="A0A9Q4EN09"/>
<sequence>MTSEKNTDQNEQTIEDQGPPVPMGARVAATGFCGGVLWSFVGYIAYLFHFSEISPNMILQPFVLGEWKKHGLGTIISIIVIGIISIGGAFLYYLLLKRLKTMWPGMLYGLLLWLLVFFVFNPIFQDVRAVTELKSDTIITTICIYLLYGLFVGYSISFEYNELNSEKLARALGTQRE</sequence>
<dbReference type="RefSeq" id="WP_268496702.1">
    <property type="nucleotide sequence ID" value="NZ_JALAVZ010000003.1"/>
</dbReference>
<dbReference type="EMBL" id="JALAWA010000003">
    <property type="protein sequence ID" value="MCY9184474.1"/>
    <property type="molecule type" value="Genomic_DNA"/>
</dbReference>
<protein>
    <submittedName>
        <fullName evidence="3">YqhR family membrane protein</fullName>
    </submittedName>
</protein>
<evidence type="ECO:0000313" key="4">
    <source>
        <dbReference type="Proteomes" id="UP001073053"/>
    </source>
</evidence>
<evidence type="ECO:0000256" key="2">
    <source>
        <dbReference type="SAM" id="Phobius"/>
    </source>
</evidence>
<feature type="region of interest" description="Disordered" evidence="1">
    <location>
        <begin position="1"/>
        <end position="22"/>
    </location>
</feature>
<evidence type="ECO:0000256" key="1">
    <source>
        <dbReference type="SAM" id="MobiDB-lite"/>
    </source>
</evidence>
<feature type="transmembrane region" description="Helical" evidence="2">
    <location>
        <begin position="27"/>
        <end position="50"/>
    </location>
</feature>
<keyword evidence="2" id="KW-0812">Transmembrane</keyword>
<feature type="transmembrane region" description="Helical" evidence="2">
    <location>
        <begin position="136"/>
        <end position="156"/>
    </location>
</feature>
<proteinExistence type="predicted"/>
<keyword evidence="2" id="KW-0472">Membrane</keyword>
<gene>
    <name evidence="3" type="ORF">MOF03_07340</name>
</gene>
<organism evidence="3 4">
    <name type="scientific">Bacillus halotolerans</name>
    <dbReference type="NCBI Taxonomy" id="260554"/>
    <lineage>
        <taxon>Bacteria</taxon>
        <taxon>Bacillati</taxon>
        <taxon>Bacillota</taxon>
        <taxon>Bacilli</taxon>
        <taxon>Bacillales</taxon>
        <taxon>Bacillaceae</taxon>
        <taxon>Bacillus</taxon>
    </lineage>
</organism>
<evidence type="ECO:0000313" key="3">
    <source>
        <dbReference type="EMBL" id="MCY9184474.1"/>
    </source>
</evidence>
<dbReference type="InterPro" id="IPR024563">
    <property type="entry name" value="YqhR"/>
</dbReference>
<comment type="caution">
    <text evidence="3">The sequence shown here is derived from an EMBL/GenBank/DDBJ whole genome shotgun (WGS) entry which is preliminary data.</text>
</comment>
<feature type="transmembrane region" description="Helical" evidence="2">
    <location>
        <begin position="106"/>
        <end position="124"/>
    </location>
</feature>
<keyword evidence="2" id="KW-1133">Transmembrane helix</keyword>
<feature type="transmembrane region" description="Helical" evidence="2">
    <location>
        <begin position="71"/>
        <end position="94"/>
    </location>
</feature>